<gene>
    <name evidence="1" type="ORF">GFN93_01620</name>
</gene>
<sequence length="115" mass="13091">MPINRPTAEELADAIKKYRSRPDADTKVDEYYQKIIAHLEILLEREALLGQAFERGERSRCISTAALMGLPDSDLQEICRCFAEDDVSDMLPLIIELWLPLAKEKLAIDNPGYIQ</sequence>
<reference evidence="1 2" key="1">
    <citation type="submission" date="2019-10" db="EMBL/GenBank/DDBJ databases">
        <title>Alcanivorax sp.PA15-N-34 draft genome sequence.</title>
        <authorList>
            <person name="Liao X."/>
            <person name="Shao Z."/>
        </authorList>
    </citation>
    <scope>NUCLEOTIDE SEQUENCE [LARGE SCALE GENOMIC DNA]</scope>
    <source>
        <strain evidence="1 2">PA15-N-34</strain>
    </source>
</reference>
<accession>A0A6N7LP69</accession>
<name>A0A6N7LP69_9GAMM</name>
<dbReference type="AlphaFoldDB" id="A0A6N7LP69"/>
<dbReference type="Proteomes" id="UP000469421">
    <property type="component" value="Unassembled WGS sequence"/>
</dbReference>
<dbReference type="RefSeq" id="WP_153498689.1">
    <property type="nucleotide sequence ID" value="NZ_JBMZXE010000106.1"/>
</dbReference>
<dbReference type="EMBL" id="WIRE01000001">
    <property type="protein sequence ID" value="MQX51928.1"/>
    <property type="molecule type" value="Genomic_DNA"/>
</dbReference>
<comment type="caution">
    <text evidence="1">The sequence shown here is derived from an EMBL/GenBank/DDBJ whole genome shotgun (WGS) entry which is preliminary data.</text>
</comment>
<protein>
    <submittedName>
        <fullName evidence="1">Uncharacterized protein</fullName>
    </submittedName>
</protein>
<organism evidence="1 2">
    <name type="scientific">Alcanivorax sediminis</name>
    <dbReference type="NCBI Taxonomy" id="2663008"/>
    <lineage>
        <taxon>Bacteria</taxon>
        <taxon>Pseudomonadati</taxon>
        <taxon>Pseudomonadota</taxon>
        <taxon>Gammaproteobacteria</taxon>
        <taxon>Oceanospirillales</taxon>
        <taxon>Alcanivoracaceae</taxon>
        <taxon>Alcanivorax</taxon>
    </lineage>
</organism>
<keyword evidence="2" id="KW-1185">Reference proteome</keyword>
<proteinExistence type="predicted"/>
<evidence type="ECO:0000313" key="2">
    <source>
        <dbReference type="Proteomes" id="UP000469421"/>
    </source>
</evidence>
<evidence type="ECO:0000313" key="1">
    <source>
        <dbReference type="EMBL" id="MQX51928.1"/>
    </source>
</evidence>